<dbReference type="Proteomes" id="UP000699462">
    <property type="component" value="Unassembled WGS sequence"/>
</dbReference>
<name>A0A8T0DKM7_9TREM</name>
<evidence type="ECO:0000313" key="1">
    <source>
        <dbReference type="EMBL" id="KAF8567474.1"/>
    </source>
</evidence>
<evidence type="ECO:0000313" key="2">
    <source>
        <dbReference type="Proteomes" id="UP000699462"/>
    </source>
</evidence>
<protein>
    <submittedName>
        <fullName evidence="1">Uncharacterized protein</fullName>
    </submittedName>
</protein>
<reference evidence="1 2" key="1">
    <citation type="submission" date="2019-07" db="EMBL/GenBank/DDBJ databases">
        <title>Annotation for the trematode Paragonimus westermani.</title>
        <authorList>
            <person name="Choi Y.-J."/>
        </authorList>
    </citation>
    <scope>NUCLEOTIDE SEQUENCE [LARGE SCALE GENOMIC DNA]</scope>
    <source>
        <strain evidence="1">180907_Pwestermani</strain>
    </source>
</reference>
<keyword evidence="2" id="KW-1185">Reference proteome</keyword>
<comment type="caution">
    <text evidence="1">The sequence shown here is derived from an EMBL/GenBank/DDBJ whole genome shotgun (WGS) entry which is preliminary data.</text>
</comment>
<sequence length="50" mass="5926">MLWKLMLYATTTNFTNLPRKQLVAPVVLLCWRSGTRWKKTCREAEHKSAF</sequence>
<proteinExistence type="predicted"/>
<dbReference type="AlphaFoldDB" id="A0A8T0DKM7"/>
<organism evidence="1 2">
    <name type="scientific">Paragonimus westermani</name>
    <dbReference type="NCBI Taxonomy" id="34504"/>
    <lineage>
        <taxon>Eukaryota</taxon>
        <taxon>Metazoa</taxon>
        <taxon>Spiralia</taxon>
        <taxon>Lophotrochozoa</taxon>
        <taxon>Platyhelminthes</taxon>
        <taxon>Trematoda</taxon>
        <taxon>Digenea</taxon>
        <taxon>Plagiorchiida</taxon>
        <taxon>Troglotremata</taxon>
        <taxon>Troglotrematidae</taxon>
        <taxon>Paragonimus</taxon>
    </lineage>
</organism>
<dbReference type="EMBL" id="JTDF01003809">
    <property type="protein sequence ID" value="KAF8567474.1"/>
    <property type="molecule type" value="Genomic_DNA"/>
</dbReference>
<accession>A0A8T0DKM7</accession>
<gene>
    <name evidence="1" type="ORF">P879_03372</name>
</gene>